<accession>A0ABP0D2D7</accession>
<evidence type="ECO:0000313" key="2">
    <source>
        <dbReference type="Proteomes" id="UP001642482"/>
    </source>
</evidence>
<keyword evidence="2" id="KW-1185">Reference proteome</keyword>
<reference evidence="1 2" key="1">
    <citation type="submission" date="2024-01" db="EMBL/GenBank/DDBJ databases">
        <authorList>
            <person name="Allen C."/>
            <person name="Tagirdzhanova G."/>
        </authorList>
    </citation>
    <scope>NUCLEOTIDE SEQUENCE [LARGE SCALE GENOMIC DNA]</scope>
</reference>
<gene>
    <name evidence="1" type="ORF">SEUCBS140593_010217</name>
</gene>
<sequence length="135" mass="14422">MFRAVLSAFATIQASTTAARVHYKRYYGQAVAALDDRVDSGAPGGKHSDMRHALLLTGQLQMASANLEKATGSSSSRAVSMRSVQSNSISSRGFAYLMQGWPQLAARICWSTTYHASSALDAEPRSPEDTAAHNG</sequence>
<dbReference type="EMBL" id="CAWUHD010000198">
    <property type="protein sequence ID" value="CAK7237945.1"/>
    <property type="molecule type" value="Genomic_DNA"/>
</dbReference>
<evidence type="ECO:0000313" key="1">
    <source>
        <dbReference type="EMBL" id="CAK7237945.1"/>
    </source>
</evidence>
<organism evidence="1 2">
    <name type="scientific">Sporothrix eucalyptigena</name>
    <dbReference type="NCBI Taxonomy" id="1812306"/>
    <lineage>
        <taxon>Eukaryota</taxon>
        <taxon>Fungi</taxon>
        <taxon>Dikarya</taxon>
        <taxon>Ascomycota</taxon>
        <taxon>Pezizomycotina</taxon>
        <taxon>Sordariomycetes</taxon>
        <taxon>Sordariomycetidae</taxon>
        <taxon>Ophiostomatales</taxon>
        <taxon>Ophiostomataceae</taxon>
        <taxon>Sporothrix</taxon>
    </lineage>
</organism>
<dbReference type="Proteomes" id="UP001642482">
    <property type="component" value="Unassembled WGS sequence"/>
</dbReference>
<proteinExistence type="predicted"/>
<comment type="caution">
    <text evidence="1">The sequence shown here is derived from an EMBL/GenBank/DDBJ whole genome shotgun (WGS) entry which is preliminary data.</text>
</comment>
<protein>
    <submittedName>
        <fullName evidence="1">Uncharacterized protein</fullName>
    </submittedName>
</protein>
<name>A0ABP0D2D7_9PEZI</name>